<proteinExistence type="predicted"/>
<sequence length="171" mass="18596">MNESRSRVIRSGRIENDNWLGFAAVDAFPPGGSVFVDQPGWVLPLPLWKACRARLSGRRHPPAVWLDAGTDPATLLEDGRLIFPPDDIAFIAIDFSGHADRRGHALARALRDRHGWQGELRAVGDVRVETVHALSQAGFDSFTIRPGHDPLQALAALEGCPPACGPGPRRT</sequence>
<accession>A0A2S0PBL6</accession>
<protein>
    <recommendedName>
        <fullName evidence="3">DUF934 domain-containing protein</fullName>
    </recommendedName>
</protein>
<dbReference type="Pfam" id="PF06073">
    <property type="entry name" value="DUF934"/>
    <property type="match status" value="1"/>
</dbReference>
<dbReference type="AlphaFoldDB" id="A0A2S0PBL6"/>
<name>A0A2S0PBL6_9NEIS</name>
<dbReference type="Proteomes" id="UP000244173">
    <property type="component" value="Chromosome"/>
</dbReference>
<keyword evidence="2" id="KW-1185">Reference proteome</keyword>
<organism evidence="1 2">
    <name type="scientific">Microvirgula aerodenitrificans</name>
    <dbReference type="NCBI Taxonomy" id="57480"/>
    <lineage>
        <taxon>Bacteria</taxon>
        <taxon>Pseudomonadati</taxon>
        <taxon>Pseudomonadota</taxon>
        <taxon>Betaproteobacteria</taxon>
        <taxon>Neisseriales</taxon>
        <taxon>Aquaspirillaceae</taxon>
        <taxon>Microvirgula</taxon>
    </lineage>
</organism>
<dbReference type="KEGG" id="maer:DAI18_12605"/>
<evidence type="ECO:0000313" key="2">
    <source>
        <dbReference type="Proteomes" id="UP000244173"/>
    </source>
</evidence>
<gene>
    <name evidence="1" type="ORF">DAI18_12605</name>
</gene>
<dbReference type="RefSeq" id="WP_107889584.1">
    <property type="nucleotide sequence ID" value="NZ_CP028519.1"/>
</dbReference>
<reference evidence="1 2" key="1">
    <citation type="submission" date="2018-04" db="EMBL/GenBank/DDBJ databases">
        <title>Denitrifier Microvirgula.</title>
        <authorList>
            <person name="Anderson E."/>
            <person name="Jang J."/>
            <person name="Ishii S."/>
        </authorList>
    </citation>
    <scope>NUCLEOTIDE SEQUENCE [LARGE SCALE GENOMIC DNA]</scope>
    <source>
        <strain evidence="1 2">BE2.4</strain>
    </source>
</reference>
<dbReference type="EMBL" id="CP028519">
    <property type="protein sequence ID" value="AVY94784.1"/>
    <property type="molecule type" value="Genomic_DNA"/>
</dbReference>
<dbReference type="InterPro" id="IPR008318">
    <property type="entry name" value="UCP030820"/>
</dbReference>
<dbReference type="STRING" id="1122240.GCA_000620105_01757"/>
<evidence type="ECO:0008006" key="3">
    <source>
        <dbReference type="Google" id="ProtNLM"/>
    </source>
</evidence>
<dbReference type="OrthoDB" id="9800421at2"/>
<evidence type="ECO:0000313" key="1">
    <source>
        <dbReference type="EMBL" id="AVY94784.1"/>
    </source>
</evidence>